<keyword evidence="2" id="KW-0813">Transport</keyword>
<evidence type="ECO:0000256" key="1">
    <source>
        <dbReference type="ARBA" id="ARBA00004141"/>
    </source>
</evidence>
<keyword evidence="4" id="KW-1133">Transmembrane helix</keyword>
<dbReference type="GO" id="GO:0005221">
    <property type="term" value="F:intracellularly cyclic nucleotide-activated monoatomic cation channel activity"/>
    <property type="evidence" value="ECO:0007669"/>
    <property type="project" value="InterPro"/>
</dbReference>
<dbReference type="Proteomes" id="UP000319731">
    <property type="component" value="Unassembled WGS sequence"/>
</dbReference>
<reference evidence="11 12" key="1">
    <citation type="journal article" date="2019" name="Sci. Rep.">
        <title>Comparative genomics of chytrid fungi reveal insights into the obligate biotrophic and pathogenic lifestyle of Synchytrium endobioticum.</title>
        <authorList>
            <person name="van de Vossenberg B.T.L.H."/>
            <person name="Warris S."/>
            <person name="Nguyen H.D.T."/>
            <person name="van Gent-Pelzer M.P.E."/>
            <person name="Joly D.L."/>
            <person name="van de Geest H.C."/>
            <person name="Bonants P.J.M."/>
            <person name="Smith D.S."/>
            <person name="Levesque C.A."/>
            <person name="van der Lee T.A.J."/>
        </authorList>
    </citation>
    <scope>NUCLEOTIDE SEQUENCE [LARGE SCALE GENOMIC DNA]</scope>
    <source>
        <strain evidence="11 12">JEL517</strain>
    </source>
</reference>
<evidence type="ECO:0000259" key="10">
    <source>
        <dbReference type="PROSITE" id="PS50042"/>
    </source>
</evidence>
<keyword evidence="8" id="KW-0407">Ion channel</keyword>
<dbReference type="InterPro" id="IPR050866">
    <property type="entry name" value="CNG_cation_channel"/>
</dbReference>
<organism evidence="11 12">
    <name type="scientific">Synchytrium microbalum</name>
    <dbReference type="NCBI Taxonomy" id="1806994"/>
    <lineage>
        <taxon>Eukaryota</taxon>
        <taxon>Fungi</taxon>
        <taxon>Fungi incertae sedis</taxon>
        <taxon>Chytridiomycota</taxon>
        <taxon>Chytridiomycota incertae sedis</taxon>
        <taxon>Chytridiomycetes</taxon>
        <taxon>Synchytriales</taxon>
        <taxon>Synchytriaceae</taxon>
        <taxon>Synchytrium</taxon>
    </lineage>
</organism>
<feature type="domain" description="Cyclic nucleotide-binding" evidence="10">
    <location>
        <begin position="502"/>
        <end position="617"/>
    </location>
</feature>
<dbReference type="AlphaFoldDB" id="A0A507BZ22"/>
<name>A0A507BZ22_9FUNG</name>
<dbReference type="InterPro" id="IPR018490">
    <property type="entry name" value="cNMP-bd_dom_sf"/>
</dbReference>
<dbReference type="PROSITE" id="PS00889">
    <property type="entry name" value="CNMP_BINDING_2"/>
    <property type="match status" value="3"/>
</dbReference>
<dbReference type="GO" id="GO:0044877">
    <property type="term" value="F:protein-containing complex binding"/>
    <property type="evidence" value="ECO:0007669"/>
    <property type="project" value="TreeGrafter"/>
</dbReference>
<dbReference type="GeneID" id="42005764"/>
<evidence type="ECO:0000313" key="12">
    <source>
        <dbReference type="Proteomes" id="UP000319731"/>
    </source>
</evidence>
<dbReference type="EMBL" id="QEAO01000031">
    <property type="protein sequence ID" value="TPX32358.1"/>
    <property type="molecule type" value="Genomic_DNA"/>
</dbReference>
<feature type="compositionally biased region" description="Polar residues" evidence="9">
    <location>
        <begin position="13"/>
        <end position="26"/>
    </location>
</feature>
<dbReference type="SUPFAM" id="SSF51206">
    <property type="entry name" value="cAMP-binding domain-like"/>
    <property type="match status" value="3"/>
</dbReference>
<keyword evidence="12" id="KW-1185">Reference proteome</keyword>
<feature type="region of interest" description="Disordered" evidence="9">
    <location>
        <begin position="1"/>
        <end position="49"/>
    </location>
</feature>
<comment type="subcellular location">
    <subcellularLocation>
        <location evidence="1">Membrane</location>
        <topology evidence="1">Multi-pass membrane protein</topology>
    </subcellularLocation>
</comment>
<evidence type="ECO:0000256" key="3">
    <source>
        <dbReference type="ARBA" id="ARBA00022692"/>
    </source>
</evidence>
<protein>
    <recommendedName>
        <fullName evidence="10">Cyclic nucleotide-binding domain-containing protein</fullName>
    </recommendedName>
</protein>
<dbReference type="PROSITE" id="PS00888">
    <property type="entry name" value="CNMP_BINDING_1"/>
    <property type="match status" value="2"/>
</dbReference>
<comment type="caution">
    <text evidence="11">The sequence shown here is derived from an EMBL/GenBank/DDBJ whole genome shotgun (WGS) entry which is preliminary data.</text>
</comment>
<evidence type="ECO:0000256" key="4">
    <source>
        <dbReference type="ARBA" id="ARBA00022989"/>
    </source>
</evidence>
<evidence type="ECO:0000256" key="2">
    <source>
        <dbReference type="ARBA" id="ARBA00022448"/>
    </source>
</evidence>
<keyword evidence="6" id="KW-0472">Membrane</keyword>
<feature type="domain" description="Cyclic nucleotide-binding" evidence="10">
    <location>
        <begin position="185"/>
        <end position="300"/>
    </location>
</feature>
<dbReference type="Pfam" id="PF00027">
    <property type="entry name" value="cNMP_binding"/>
    <property type="match status" value="3"/>
</dbReference>
<evidence type="ECO:0000256" key="9">
    <source>
        <dbReference type="SAM" id="MobiDB-lite"/>
    </source>
</evidence>
<keyword evidence="7" id="KW-1071">Ligand-gated ion channel</keyword>
<dbReference type="CDD" id="cd00038">
    <property type="entry name" value="CAP_ED"/>
    <property type="match status" value="3"/>
</dbReference>
<keyword evidence="5" id="KW-0406">Ion transport</keyword>
<evidence type="ECO:0000256" key="5">
    <source>
        <dbReference type="ARBA" id="ARBA00023065"/>
    </source>
</evidence>
<dbReference type="InterPro" id="IPR000595">
    <property type="entry name" value="cNMP-bd_dom"/>
</dbReference>
<dbReference type="Gene3D" id="2.60.120.10">
    <property type="entry name" value="Jelly Rolls"/>
    <property type="match status" value="3"/>
</dbReference>
<dbReference type="GO" id="GO:0016020">
    <property type="term" value="C:membrane"/>
    <property type="evidence" value="ECO:0007669"/>
    <property type="project" value="UniProtKB-SubCell"/>
</dbReference>
<dbReference type="OrthoDB" id="421226at2759"/>
<dbReference type="SMART" id="SM00100">
    <property type="entry name" value="cNMP"/>
    <property type="match status" value="3"/>
</dbReference>
<dbReference type="PANTHER" id="PTHR45638:SF11">
    <property type="entry name" value="CYCLIC NUCLEOTIDE-GATED CATION CHANNEL SUBUNIT A"/>
    <property type="match status" value="1"/>
</dbReference>
<dbReference type="STRING" id="1806994.A0A507BZ22"/>
<accession>A0A507BZ22</accession>
<evidence type="ECO:0000256" key="8">
    <source>
        <dbReference type="ARBA" id="ARBA00023303"/>
    </source>
</evidence>
<evidence type="ECO:0000256" key="7">
    <source>
        <dbReference type="ARBA" id="ARBA00023286"/>
    </source>
</evidence>
<dbReference type="PROSITE" id="PS50042">
    <property type="entry name" value="CNMP_BINDING_3"/>
    <property type="match status" value="3"/>
</dbReference>
<dbReference type="PANTHER" id="PTHR45638">
    <property type="entry name" value="CYCLIC NUCLEOTIDE-GATED CATION CHANNEL SUBUNIT A"/>
    <property type="match status" value="1"/>
</dbReference>
<gene>
    <name evidence="11" type="ORF">SmJEL517_g04539</name>
</gene>
<feature type="compositionally biased region" description="Polar residues" evidence="9">
    <location>
        <begin position="37"/>
        <end position="49"/>
    </location>
</feature>
<dbReference type="InterPro" id="IPR014710">
    <property type="entry name" value="RmlC-like_jellyroll"/>
</dbReference>
<dbReference type="InterPro" id="IPR018488">
    <property type="entry name" value="cNMP-bd_CS"/>
</dbReference>
<dbReference type="RefSeq" id="XP_031023583.1">
    <property type="nucleotide sequence ID" value="XM_031170467.1"/>
</dbReference>
<feature type="domain" description="Cyclic nucleotide-binding" evidence="10">
    <location>
        <begin position="334"/>
        <end position="451"/>
    </location>
</feature>
<sequence length="628" mass="69268">MSTPAPQPAENVCKTSPDSTDVNVSASDLPALPKQASRPQTARASTTTMGSMSNLASTNIVAVTAERDALARSIVALTDEKRGLVERMNSSERAIQSFMDLLSRAVGDADDTANLQSVAKTVIQSVLAILPNLKVETPSTDTYAASPSTQAMQNFLSTNGSKKTLPTLHVDGGAIPAAVLDIFPVFRDFPAEVREDLVFAAYELRRRQGQGIVRIGDVGAEMFFVMRGEVCIMDGDSEVSSLGSNTFFGELGVLFNTTRTASVQAKTDCVLIVLTKQKIEQAVSNYPDLQQKLRHMADEKGTWWTTQKYRPFGNKFGGEFVLDVARRNLRKVSLFADADDTFLDKLSLKMQSIVYKPADLIIEKDSLSDAIFFVVSGTVHVLGDDAVTVHAQMSSGSFFGEVGVLLHVRRTASIVAKDECSVLKLLKADVDELCLSNVEMKRRIEEVANERYHLFMGRSHSQLDASSATARANDEQRSISTNGIPEQFHVEMNIQNLKKLELFMECEEHIVDELALKMTQKTWNANDRIINCGDNADGMYFIAIGEINIISEFGQLLDFGKIEYVGEVAILEDVPRTATIEAITEVSTFELKRQDVKDCIAKYPAFAKHIEETARKRLQSYLMRNVLA</sequence>
<evidence type="ECO:0000313" key="11">
    <source>
        <dbReference type="EMBL" id="TPX32358.1"/>
    </source>
</evidence>
<keyword evidence="3" id="KW-0812">Transmembrane</keyword>
<evidence type="ECO:0000256" key="6">
    <source>
        <dbReference type="ARBA" id="ARBA00023136"/>
    </source>
</evidence>
<proteinExistence type="predicted"/>